<evidence type="ECO:0000313" key="10">
    <source>
        <dbReference type="Proteomes" id="UP001519328"/>
    </source>
</evidence>
<feature type="domain" description="SH3b" evidence="8">
    <location>
        <begin position="744"/>
        <end position="806"/>
    </location>
</feature>
<feature type="domain" description="GW" evidence="7">
    <location>
        <begin position="96"/>
        <end position="173"/>
    </location>
</feature>
<organism evidence="9 10">
    <name type="scientific">Virgibacillus litoralis</name>
    <dbReference type="NCBI Taxonomy" id="578221"/>
    <lineage>
        <taxon>Bacteria</taxon>
        <taxon>Bacillati</taxon>
        <taxon>Bacillota</taxon>
        <taxon>Bacilli</taxon>
        <taxon>Bacillales</taxon>
        <taxon>Bacillaceae</taxon>
        <taxon>Virgibacillus</taxon>
    </lineage>
</organism>
<dbReference type="InterPro" id="IPR002901">
    <property type="entry name" value="MGlyc_endo_b_GlcNAc-like_dom"/>
</dbReference>
<keyword evidence="3" id="KW-0732">Signal</keyword>
<name>A0ABS4HI34_9BACI</name>
<keyword evidence="10" id="KW-1185">Reference proteome</keyword>
<dbReference type="InterPro" id="IPR052354">
    <property type="entry name" value="Cell_Wall_Dynamics_Protein"/>
</dbReference>
<dbReference type="SMART" id="SM00047">
    <property type="entry name" value="LYZ2"/>
    <property type="match status" value="1"/>
</dbReference>
<dbReference type="GO" id="GO:0008745">
    <property type="term" value="F:N-acetylmuramoyl-L-alanine amidase activity"/>
    <property type="evidence" value="ECO:0007669"/>
    <property type="project" value="UniProtKB-EC"/>
</dbReference>
<dbReference type="SMART" id="SM00287">
    <property type="entry name" value="SH3b"/>
    <property type="match status" value="2"/>
</dbReference>
<sequence>EESTTEDGSEESTTEDGSEESTTEDGSEESTTEDGSEESTTEDGSEESTTEDGSEESTTEDQATDSTSEDGTEEKEELKTATFESKSVTLKSLDVKEKSTSKLGHIHSGATIYETIGDDNSSFSSANYLNAVYYIKKQAKANKQTYYLISEQPSSTKGVIGWVKASDMSTHSHVGVDWKSKSFIIKGSGNAYSKAWGGSKDLVYDLSDYKNKEFKVHLTEKVGGNIWYRGNLNGKTVWVHSSYVLKVEKSHTSKLGHIHSGTTIYKSIMDGSTSFSSEKYLNAVYYIKQQAKVGGQTYYLISKQPSRTSGVVGWIKASNMSTNPHVGVDRKSKTFFIKGSGSAFSKAWGGSKDLVYDLSKYRNNAFKVHLTEKVGGNIWYRGNLDGKVVWVHSSYVTSQVDNSHNDSSSTSRLGHLSYDANIYPDLDNLSSYVEAAGTFNNAVYYIKKQAEENGDKFYLISTQPSSNRGVIGWVKSTDMSSHSHIGIDSRTKTYYVKGSGSAYSKAWGGSKDLVYKNLSEHKYQVFKVNLTEKVGGNTWYRGTLDGKTAWLHSSYVTTKEVSSTSKLGHLRYDANIYPGLHNQSNVKKAKNGYINSVYYIKEQTVINGQTYYLISNKPSSTKGLVGWVNSQDISTNPHTWLDSYTKTYYIKGSGNAYSKAWGGSKDLVYDDLSNFAGESFRVNLTEDVGGNTWYRGVLNGKNAWIHGSFITKSNGLTLNQAVDIQLKGNPQTDKDYAYVSKDYIKDSKVTASSLNVRTGPATYYGKVGSLANGTTVNIIDQFNGWYVIEHYDNQQWVSARPADVKYNLNPDNFLDKEVEKFQFLDLSRSSGASKSVLNNFLEGKGTLAGEGQAFIDAGNIYGINDAYLVSHAILETGHGDSTLAQGVEYKGETVYNVYGVHAFDSCPITCGAKKAYDEGWDTPAKAIIGGAKFIGNNYIKGSNSYNTVQNTLYKMRWNPEYMATEGSYGHQYATDIGWASKQVYTMYDLYQDLGSYTLQLDIPVYK</sequence>
<evidence type="ECO:0000313" key="9">
    <source>
        <dbReference type="EMBL" id="MBP1950589.1"/>
    </source>
</evidence>
<evidence type="ECO:0000256" key="2">
    <source>
        <dbReference type="ARBA" id="ARBA00022525"/>
    </source>
</evidence>
<accession>A0ABS4HI34</accession>
<dbReference type="Proteomes" id="UP001519328">
    <property type="component" value="Unassembled WGS sequence"/>
</dbReference>
<dbReference type="GO" id="GO:0033925">
    <property type="term" value="F:mannosyl-glycoprotein endo-beta-N-acetylglucosaminidase activity"/>
    <property type="evidence" value="ECO:0007669"/>
    <property type="project" value="UniProtKB-EC"/>
</dbReference>
<evidence type="ECO:0000256" key="5">
    <source>
        <dbReference type="ARBA" id="ARBA00023316"/>
    </source>
</evidence>
<dbReference type="Gene3D" id="2.60.450.20">
    <property type="match status" value="1"/>
</dbReference>
<dbReference type="PROSITE" id="PS51781">
    <property type="entry name" value="SH3B"/>
    <property type="match status" value="1"/>
</dbReference>
<dbReference type="RefSeq" id="WP_209482059.1">
    <property type="nucleotide sequence ID" value="NZ_JAGGKK010000024.1"/>
</dbReference>
<keyword evidence="4 9" id="KW-0378">Hydrolase</keyword>
<keyword evidence="9" id="KW-0326">Glycosidase</keyword>
<dbReference type="Pfam" id="PF13457">
    <property type="entry name" value="GW"/>
    <property type="match status" value="8"/>
</dbReference>
<dbReference type="InterPro" id="IPR038200">
    <property type="entry name" value="GW_dom_sf"/>
</dbReference>
<dbReference type="InterPro" id="IPR047002">
    <property type="entry name" value="Tcp10_C_sf"/>
</dbReference>
<dbReference type="PROSITE" id="PS51780">
    <property type="entry name" value="GW"/>
    <property type="match status" value="2"/>
</dbReference>
<dbReference type="PANTHER" id="PTHR34408:SF1">
    <property type="entry name" value="GLYCOSYL HYDROLASE FAMILY 19 DOMAIN-CONTAINING PROTEIN HI_1415"/>
    <property type="match status" value="1"/>
</dbReference>
<dbReference type="Pfam" id="PF01832">
    <property type="entry name" value="Glucosaminidase"/>
    <property type="match status" value="1"/>
</dbReference>
<dbReference type="EC" id="3.5.1.28" evidence="9"/>
<evidence type="ECO:0000256" key="3">
    <source>
        <dbReference type="ARBA" id="ARBA00022729"/>
    </source>
</evidence>
<evidence type="ECO:0000256" key="6">
    <source>
        <dbReference type="SAM" id="MobiDB-lite"/>
    </source>
</evidence>
<feature type="compositionally biased region" description="Acidic residues" evidence="6">
    <location>
        <begin position="1"/>
        <end position="75"/>
    </location>
</feature>
<keyword evidence="5" id="KW-0961">Cell wall biogenesis/degradation</keyword>
<evidence type="ECO:0000256" key="4">
    <source>
        <dbReference type="ARBA" id="ARBA00022801"/>
    </source>
</evidence>
<keyword evidence="2" id="KW-0964">Secreted</keyword>
<evidence type="ECO:0000256" key="1">
    <source>
        <dbReference type="ARBA" id="ARBA00004613"/>
    </source>
</evidence>
<dbReference type="Gene3D" id="1.10.530.10">
    <property type="match status" value="1"/>
</dbReference>
<gene>
    <name evidence="9" type="ORF">J2Z82_003549</name>
</gene>
<comment type="caution">
    <text evidence="9">The sequence shown here is derived from an EMBL/GenBank/DDBJ whole genome shotgun (WGS) entry which is preliminary data.</text>
</comment>
<dbReference type="EC" id="3.2.1.96" evidence="9"/>
<dbReference type="EMBL" id="JAGGKK010000024">
    <property type="protein sequence ID" value="MBP1950589.1"/>
    <property type="molecule type" value="Genomic_DNA"/>
</dbReference>
<feature type="non-terminal residue" evidence="9">
    <location>
        <position position="1"/>
    </location>
</feature>
<dbReference type="Gene3D" id="2.30.30.170">
    <property type="match status" value="8"/>
</dbReference>
<proteinExistence type="predicted"/>
<reference evidence="9 10" key="1">
    <citation type="submission" date="2021-03" db="EMBL/GenBank/DDBJ databases">
        <title>Genomic Encyclopedia of Type Strains, Phase IV (KMG-IV): sequencing the most valuable type-strain genomes for metagenomic binning, comparative biology and taxonomic classification.</title>
        <authorList>
            <person name="Goeker M."/>
        </authorList>
    </citation>
    <scope>NUCLEOTIDE SEQUENCE [LARGE SCALE GENOMIC DNA]</scope>
    <source>
        <strain evidence="9 10">DSM 21085</strain>
    </source>
</reference>
<dbReference type="Pfam" id="PF08239">
    <property type="entry name" value="SH3_3"/>
    <property type="match status" value="1"/>
</dbReference>
<evidence type="ECO:0000259" key="7">
    <source>
        <dbReference type="PROSITE" id="PS51780"/>
    </source>
</evidence>
<protein>
    <submittedName>
        <fullName evidence="9">Bifunctional autolysin</fullName>
        <ecNumber evidence="9">3.2.1.96</ecNumber>
        <ecNumber evidence="9">3.5.1.28</ecNumber>
    </submittedName>
</protein>
<evidence type="ECO:0000259" key="8">
    <source>
        <dbReference type="PROSITE" id="PS51781"/>
    </source>
</evidence>
<dbReference type="InterPro" id="IPR003646">
    <property type="entry name" value="SH3-like_bac-type"/>
</dbReference>
<dbReference type="Gene3D" id="2.30.30.40">
    <property type="entry name" value="SH3 Domains"/>
    <property type="match status" value="1"/>
</dbReference>
<dbReference type="PANTHER" id="PTHR34408">
    <property type="entry name" value="FAMILY PROTEIN, PUTATIVE-RELATED"/>
    <property type="match status" value="1"/>
</dbReference>
<comment type="subcellular location">
    <subcellularLocation>
        <location evidence="1">Secreted</location>
    </subcellularLocation>
</comment>
<feature type="domain" description="GW" evidence="7">
    <location>
        <begin position="557"/>
        <end position="638"/>
    </location>
</feature>
<dbReference type="InterPro" id="IPR025987">
    <property type="entry name" value="GW_dom"/>
</dbReference>
<feature type="region of interest" description="Disordered" evidence="6">
    <location>
        <begin position="1"/>
        <end position="81"/>
    </location>
</feature>